<evidence type="ECO:0000313" key="7">
    <source>
        <dbReference type="Proteomes" id="UP000518752"/>
    </source>
</evidence>
<evidence type="ECO:0000259" key="5">
    <source>
        <dbReference type="PROSITE" id="PS50118"/>
    </source>
</evidence>
<dbReference type="InterPro" id="IPR050140">
    <property type="entry name" value="SRY-related_HMG-box_TF-like"/>
</dbReference>
<keyword evidence="3" id="KW-0539">Nucleus</keyword>
<dbReference type="Proteomes" id="UP000518752">
    <property type="component" value="Unassembled WGS sequence"/>
</dbReference>
<feature type="compositionally biased region" description="Polar residues" evidence="4">
    <location>
        <begin position="321"/>
        <end position="334"/>
    </location>
</feature>
<proteinExistence type="predicted"/>
<feature type="compositionally biased region" description="Low complexity" evidence="4">
    <location>
        <begin position="132"/>
        <end position="154"/>
    </location>
</feature>
<evidence type="ECO:0000256" key="3">
    <source>
        <dbReference type="PROSITE-ProRule" id="PRU00267"/>
    </source>
</evidence>
<dbReference type="CDD" id="cd01389">
    <property type="entry name" value="HMG-box_ROX1-like"/>
    <property type="match status" value="1"/>
</dbReference>
<comment type="caution">
    <text evidence="6">The sequence shown here is derived from an EMBL/GenBank/DDBJ whole genome shotgun (WGS) entry which is preliminary data.</text>
</comment>
<feature type="domain" description="HMG box" evidence="5">
    <location>
        <begin position="14"/>
        <end position="82"/>
    </location>
</feature>
<feature type="region of interest" description="Disordered" evidence="4">
    <location>
        <begin position="321"/>
        <end position="403"/>
    </location>
</feature>
<dbReference type="Pfam" id="PF00505">
    <property type="entry name" value="HMG_box"/>
    <property type="match status" value="1"/>
</dbReference>
<reference evidence="6 7" key="1">
    <citation type="journal article" date="2020" name="ISME J.">
        <title>Uncovering the hidden diversity of litter-decomposition mechanisms in mushroom-forming fungi.</title>
        <authorList>
            <person name="Floudas D."/>
            <person name="Bentzer J."/>
            <person name="Ahren D."/>
            <person name="Johansson T."/>
            <person name="Persson P."/>
            <person name="Tunlid A."/>
        </authorList>
    </citation>
    <scope>NUCLEOTIDE SEQUENCE [LARGE SCALE GENOMIC DNA]</scope>
    <source>
        <strain evidence="6 7">CBS 406.79</strain>
    </source>
</reference>
<dbReference type="GO" id="GO:0030154">
    <property type="term" value="P:cell differentiation"/>
    <property type="evidence" value="ECO:0007669"/>
    <property type="project" value="TreeGrafter"/>
</dbReference>
<keyword evidence="7" id="KW-1185">Reference proteome</keyword>
<dbReference type="PROSITE" id="PS50118">
    <property type="entry name" value="HMG_BOX_2"/>
    <property type="match status" value="1"/>
</dbReference>
<feature type="DNA-binding region" description="HMG box" evidence="3">
    <location>
        <begin position="14"/>
        <end position="82"/>
    </location>
</feature>
<evidence type="ECO:0000313" key="6">
    <source>
        <dbReference type="EMBL" id="KAF5389424.1"/>
    </source>
</evidence>
<evidence type="ECO:0000256" key="1">
    <source>
        <dbReference type="ARBA" id="ARBA00023125"/>
    </source>
</evidence>
<gene>
    <name evidence="6" type="ORF">D9757_004354</name>
</gene>
<dbReference type="GO" id="GO:0000978">
    <property type="term" value="F:RNA polymerase II cis-regulatory region sequence-specific DNA binding"/>
    <property type="evidence" value="ECO:0007669"/>
    <property type="project" value="TreeGrafter"/>
</dbReference>
<dbReference type="PANTHER" id="PTHR10270">
    <property type="entry name" value="SOX TRANSCRIPTION FACTOR"/>
    <property type="match status" value="1"/>
</dbReference>
<dbReference type="OrthoDB" id="6247875at2759"/>
<dbReference type="PANTHER" id="PTHR10270:SF161">
    <property type="entry name" value="SEX-DETERMINING REGION Y PROTEIN"/>
    <property type="match status" value="1"/>
</dbReference>
<feature type="compositionally biased region" description="Polar residues" evidence="4">
    <location>
        <begin position="375"/>
        <end position="386"/>
    </location>
</feature>
<dbReference type="Gene3D" id="1.10.30.10">
    <property type="entry name" value="High mobility group box domain"/>
    <property type="match status" value="1"/>
</dbReference>
<feature type="compositionally biased region" description="Polar residues" evidence="4">
    <location>
        <begin position="341"/>
        <end position="351"/>
    </location>
</feature>
<dbReference type="AlphaFoldDB" id="A0A8H5MD23"/>
<dbReference type="SMART" id="SM00398">
    <property type="entry name" value="HMG"/>
    <property type="match status" value="1"/>
</dbReference>
<evidence type="ECO:0000256" key="4">
    <source>
        <dbReference type="SAM" id="MobiDB-lite"/>
    </source>
</evidence>
<keyword evidence="2" id="KW-0804">Transcription</keyword>
<dbReference type="SUPFAM" id="SSF47095">
    <property type="entry name" value="HMG-box"/>
    <property type="match status" value="1"/>
</dbReference>
<accession>A0A8H5MD23</accession>
<sequence>MPKASSPSRDEKAPKRPPNAWILFRSDMNRQLRVRNPKLTQSALSKQISELWQTATPEIRVDYERRAEAAKLAHQIQYPDYKFAPRKKEEILREKQAKLLAKEERARKSTRSTQRPPAEDPKMPSLYPSLADFGPLGPSPPGSAAGSPPDFGSSRETSPQPLPSFLTGSSSSDAGPSRPFSPPAVTDLSLPGPSNWSGSPALPDSPESWQNADLHSMLAYDLPVDHTLPNPASSSMDLSAWDDSLGVVLMGTGDSSIFQLNPFDNAVINGQQNLDLNISMGDMDNLFGTTPWDFNQTISQVQPHDNIDFAAIIEQLPDFSQDSSYDTVGESQTPLYDMGRLTSNSEHSQNLPHGMRESGSGSYTHHDVGPAPSHPSEQLDQDTSQPYVPPPGAAYSSNRRVGGSWSQYSLQTAQAAVSATAQ</sequence>
<keyword evidence="1 3" id="KW-0238">DNA-binding</keyword>
<dbReference type="GO" id="GO:0005634">
    <property type="term" value="C:nucleus"/>
    <property type="evidence" value="ECO:0007669"/>
    <property type="project" value="UniProtKB-UniRule"/>
</dbReference>
<dbReference type="GO" id="GO:0001228">
    <property type="term" value="F:DNA-binding transcription activator activity, RNA polymerase II-specific"/>
    <property type="evidence" value="ECO:0007669"/>
    <property type="project" value="TreeGrafter"/>
</dbReference>
<dbReference type="EMBL" id="JAACJN010000022">
    <property type="protein sequence ID" value="KAF5389424.1"/>
    <property type="molecule type" value="Genomic_DNA"/>
</dbReference>
<name>A0A8H5MD23_9AGAR</name>
<protein>
    <recommendedName>
        <fullName evidence="5">HMG box domain-containing protein</fullName>
    </recommendedName>
</protein>
<organism evidence="6 7">
    <name type="scientific">Collybiopsis confluens</name>
    <dbReference type="NCBI Taxonomy" id="2823264"/>
    <lineage>
        <taxon>Eukaryota</taxon>
        <taxon>Fungi</taxon>
        <taxon>Dikarya</taxon>
        <taxon>Basidiomycota</taxon>
        <taxon>Agaricomycotina</taxon>
        <taxon>Agaricomycetes</taxon>
        <taxon>Agaricomycetidae</taxon>
        <taxon>Agaricales</taxon>
        <taxon>Marasmiineae</taxon>
        <taxon>Omphalotaceae</taxon>
        <taxon>Collybiopsis</taxon>
    </lineage>
</organism>
<dbReference type="InterPro" id="IPR009071">
    <property type="entry name" value="HMG_box_dom"/>
</dbReference>
<evidence type="ECO:0000256" key="2">
    <source>
        <dbReference type="ARBA" id="ARBA00023163"/>
    </source>
</evidence>
<feature type="region of interest" description="Disordered" evidence="4">
    <location>
        <begin position="100"/>
        <end position="209"/>
    </location>
</feature>
<dbReference type="InterPro" id="IPR036910">
    <property type="entry name" value="HMG_box_dom_sf"/>
</dbReference>